<evidence type="ECO:0000313" key="1">
    <source>
        <dbReference type="EMBL" id="KAK3924877.1"/>
    </source>
</evidence>
<evidence type="ECO:0000313" key="2">
    <source>
        <dbReference type="Proteomes" id="UP001219518"/>
    </source>
</evidence>
<dbReference type="Proteomes" id="UP001219518">
    <property type="component" value="Unassembled WGS sequence"/>
</dbReference>
<reference evidence="1" key="2">
    <citation type="journal article" date="2023" name="BMC Genomics">
        <title>Pest status, molecular evolution, and epigenetic factors derived from the genome assembly of Frankliniella fusca, a thysanopteran phytovirus vector.</title>
        <authorList>
            <person name="Catto M.A."/>
            <person name="Labadie P.E."/>
            <person name="Jacobson A.L."/>
            <person name="Kennedy G.G."/>
            <person name="Srinivasan R."/>
            <person name="Hunt B.G."/>
        </authorList>
    </citation>
    <scope>NUCLEOTIDE SEQUENCE</scope>
    <source>
        <strain evidence="1">PL_HMW_Pooled</strain>
    </source>
</reference>
<keyword evidence="2" id="KW-1185">Reference proteome</keyword>
<dbReference type="EMBL" id="JAHWGI010001208">
    <property type="protein sequence ID" value="KAK3924877.1"/>
    <property type="molecule type" value="Genomic_DNA"/>
</dbReference>
<comment type="caution">
    <text evidence="1">The sequence shown here is derived from an EMBL/GenBank/DDBJ whole genome shotgun (WGS) entry which is preliminary data.</text>
</comment>
<sequence length="294" mass="33279">MTMKQDKEKNTSDGSIQFMFDHHSPELSKKNQSILLMTMKQDKEKNFSDGSIQFMFLKMKVKKTIICEVLELKAKAIFELDVPSRVECVRTGRSWATNPPKRSKKYDSLMDKFEDFRSRIEIAETVPKVPSLSCGGKEQVVTLIGMNHVLTSYETRRGQIDNLSKSVKSTLSNVAEKGFACLVWGNGKINALTYKLTASLIKQSSRNVHRNYKLSGFLLRGLPLISTSPPPAVSSDGPNSVKTAEFESKIFTQERARELLLAIKERWLNPVRREKADEMTSFRRPGQKSVGLSH</sequence>
<accession>A0AAE1LNU4</accession>
<reference evidence="1" key="1">
    <citation type="submission" date="2021-07" db="EMBL/GenBank/DDBJ databases">
        <authorList>
            <person name="Catto M.A."/>
            <person name="Jacobson A."/>
            <person name="Kennedy G."/>
            <person name="Labadie P."/>
            <person name="Hunt B.G."/>
            <person name="Srinivasan R."/>
        </authorList>
    </citation>
    <scope>NUCLEOTIDE SEQUENCE</scope>
    <source>
        <strain evidence="1">PL_HMW_Pooled</strain>
        <tissue evidence="1">Head</tissue>
    </source>
</reference>
<proteinExistence type="predicted"/>
<name>A0AAE1LNU4_9NEOP</name>
<organism evidence="1 2">
    <name type="scientific">Frankliniella fusca</name>
    <dbReference type="NCBI Taxonomy" id="407009"/>
    <lineage>
        <taxon>Eukaryota</taxon>
        <taxon>Metazoa</taxon>
        <taxon>Ecdysozoa</taxon>
        <taxon>Arthropoda</taxon>
        <taxon>Hexapoda</taxon>
        <taxon>Insecta</taxon>
        <taxon>Pterygota</taxon>
        <taxon>Neoptera</taxon>
        <taxon>Paraneoptera</taxon>
        <taxon>Thysanoptera</taxon>
        <taxon>Terebrantia</taxon>
        <taxon>Thripoidea</taxon>
        <taxon>Thripidae</taxon>
        <taxon>Frankliniella</taxon>
    </lineage>
</organism>
<gene>
    <name evidence="1" type="ORF">KUF71_013150</name>
</gene>
<dbReference type="AlphaFoldDB" id="A0AAE1LNU4"/>
<protein>
    <submittedName>
        <fullName evidence="1">Protein VdcD</fullName>
    </submittedName>
</protein>